<name>A0ABN8ANB7_9PROT</name>
<feature type="chain" id="PRO_5045273998" description="Ice-binding protein C-terminal domain-containing protein" evidence="1">
    <location>
        <begin position="24"/>
        <end position="308"/>
    </location>
</feature>
<dbReference type="RefSeq" id="WP_239796591.1">
    <property type="nucleotide sequence ID" value="NZ_OU912926.1"/>
</dbReference>
<organism evidence="3 4">
    <name type="scientific">Candidatus Nitrotoga arctica</name>
    <dbReference type="NCBI Taxonomy" id="453162"/>
    <lineage>
        <taxon>Bacteria</taxon>
        <taxon>Pseudomonadati</taxon>
        <taxon>Pseudomonadota</taxon>
        <taxon>Betaproteobacteria</taxon>
        <taxon>Nitrosomonadales</taxon>
        <taxon>Gallionellaceae</taxon>
        <taxon>Candidatus Nitrotoga</taxon>
    </lineage>
</organism>
<gene>
    <name evidence="3" type="ORF">NTG6680_1444</name>
</gene>
<accession>A0ABN8ANB7</accession>
<dbReference type="NCBIfam" id="TIGR02595">
    <property type="entry name" value="PEP_CTERM"/>
    <property type="match status" value="1"/>
</dbReference>
<dbReference type="InterPro" id="IPR013424">
    <property type="entry name" value="Ice-binding_C"/>
</dbReference>
<evidence type="ECO:0000313" key="3">
    <source>
        <dbReference type="EMBL" id="CAG9932697.1"/>
    </source>
</evidence>
<keyword evidence="1" id="KW-0732">Signal</keyword>
<feature type="domain" description="Ice-binding protein C-terminal" evidence="2">
    <location>
        <begin position="276"/>
        <end position="299"/>
    </location>
</feature>
<proteinExistence type="predicted"/>
<keyword evidence="4" id="KW-1185">Reference proteome</keyword>
<dbReference type="Pfam" id="PF07589">
    <property type="entry name" value="PEP-CTERM"/>
    <property type="match status" value="1"/>
</dbReference>
<evidence type="ECO:0000256" key="1">
    <source>
        <dbReference type="SAM" id="SignalP"/>
    </source>
</evidence>
<feature type="signal peptide" evidence="1">
    <location>
        <begin position="1"/>
        <end position="23"/>
    </location>
</feature>
<dbReference type="EMBL" id="OU912926">
    <property type="protein sequence ID" value="CAG9932697.1"/>
    <property type="molecule type" value="Genomic_DNA"/>
</dbReference>
<dbReference type="Proteomes" id="UP000839052">
    <property type="component" value="Chromosome"/>
</dbReference>
<evidence type="ECO:0000313" key="4">
    <source>
        <dbReference type="Proteomes" id="UP000839052"/>
    </source>
</evidence>
<evidence type="ECO:0000259" key="2">
    <source>
        <dbReference type="Pfam" id="PF07589"/>
    </source>
</evidence>
<sequence length="308" mass="33159">MTARKLILALLISLASTAQNAYATILMEATVNSNIYTYPYSQPTASNQTIFGTHSVSGIGEGRTTISGNLSGSPFIQFLATTPTTSVNAPSLSASLTYQWVIEGAAGTPVLVHISTSGWINNDYSYLPYQLNTYNLNPNSPNSYITSYFGTNTSSGYDQRTYGLRTGGNSGLGITNVQPTENFTQQNGGSSHLYSDFSESFDFWVTPNNANLIIMEVGAFLYENTPYVRSYANETYTFSGLIDPVITIDPTWALDHPGYSVVVSDGIGNTPPTLTSVPEPSTLALMGLALACMGGLRRRKSENGRLHA</sequence>
<protein>
    <recommendedName>
        <fullName evidence="2">Ice-binding protein C-terminal domain-containing protein</fullName>
    </recommendedName>
</protein>
<reference evidence="3 4" key="1">
    <citation type="submission" date="2021-10" db="EMBL/GenBank/DDBJ databases">
        <authorList>
            <person name="Koch H."/>
        </authorList>
    </citation>
    <scope>NUCLEOTIDE SEQUENCE [LARGE SCALE GENOMIC DNA]</scope>
    <source>
        <strain evidence="3">6680</strain>
    </source>
</reference>